<reference evidence="1" key="1">
    <citation type="journal article" date="2021" name="Proc. Natl. Acad. Sci. U.S.A.">
        <title>A Catalog of Tens of Thousands of Viruses from Human Metagenomes Reveals Hidden Associations with Chronic Diseases.</title>
        <authorList>
            <person name="Tisza M.J."/>
            <person name="Buck C.B."/>
        </authorList>
    </citation>
    <scope>NUCLEOTIDE SEQUENCE</scope>
    <source>
        <strain evidence="1">CtfrT39</strain>
    </source>
</reference>
<proteinExistence type="predicted"/>
<name>A0A8S5UQN1_9CAUD</name>
<organism evidence="1">
    <name type="scientific">Siphoviridae sp. ctfrT39</name>
    <dbReference type="NCBI Taxonomy" id="2825598"/>
    <lineage>
        <taxon>Viruses</taxon>
        <taxon>Duplodnaviria</taxon>
        <taxon>Heunggongvirae</taxon>
        <taxon>Uroviricota</taxon>
        <taxon>Caudoviricetes</taxon>
    </lineage>
</organism>
<accession>A0A8S5UQN1</accession>
<dbReference type="EMBL" id="BK016120">
    <property type="protein sequence ID" value="DAF96722.1"/>
    <property type="molecule type" value="Genomic_DNA"/>
</dbReference>
<protein>
    <submittedName>
        <fullName evidence="1">Uncharacterized protein</fullName>
    </submittedName>
</protein>
<sequence>MKELKKLAILLRALGFKVEVENETISFDDGAVYNNLFAAVDLANCHWDIWHEGRMFEVHFFANNECIYDQVYFSFQFDVIKQIFIDYDKYGK</sequence>
<evidence type="ECO:0000313" key="1">
    <source>
        <dbReference type="EMBL" id="DAF96722.1"/>
    </source>
</evidence>